<evidence type="ECO:0000313" key="20">
    <source>
        <dbReference type="Proteomes" id="UP000019753"/>
    </source>
</evidence>
<dbReference type="Gene3D" id="3.50.50.60">
    <property type="entry name" value="FAD/NAD(P)-binding domain"/>
    <property type="match status" value="3"/>
</dbReference>
<evidence type="ECO:0000256" key="10">
    <source>
        <dbReference type="ARBA" id="ARBA00023235"/>
    </source>
</evidence>
<dbReference type="EC" id="5.3.3.1" evidence="11"/>
<protein>
    <recommendedName>
        <fullName evidence="14">Cholesterol oxidase</fullName>
        <ecNumber evidence="13">1.1.3.6</ecNumber>
        <ecNumber evidence="11">5.3.3.1</ecNumber>
    </recommendedName>
    <alternativeName>
        <fullName evidence="15">Cholesterol isomerase</fullName>
    </alternativeName>
</protein>
<evidence type="ECO:0000256" key="9">
    <source>
        <dbReference type="ARBA" id="ARBA00023221"/>
    </source>
</evidence>
<organism evidence="19 20">
    <name type="scientific">Actinotalea ferrariae CF5-4</name>
    <dbReference type="NCBI Taxonomy" id="948458"/>
    <lineage>
        <taxon>Bacteria</taxon>
        <taxon>Bacillati</taxon>
        <taxon>Actinomycetota</taxon>
        <taxon>Actinomycetes</taxon>
        <taxon>Micrococcales</taxon>
        <taxon>Cellulomonadaceae</taxon>
        <taxon>Actinotalea</taxon>
    </lineage>
</organism>
<comment type="cofactor">
    <cofactor evidence="1">
        <name>FAD</name>
        <dbReference type="ChEBI" id="CHEBI:57692"/>
    </cofactor>
</comment>
<feature type="domain" description="Glucose-methanol-choline oxidoreductase C-terminal" evidence="18">
    <location>
        <begin position="476"/>
        <end position="530"/>
    </location>
</feature>
<evidence type="ECO:0000256" key="4">
    <source>
        <dbReference type="ARBA" id="ARBA00022630"/>
    </source>
</evidence>
<evidence type="ECO:0000256" key="6">
    <source>
        <dbReference type="ARBA" id="ARBA00023002"/>
    </source>
</evidence>
<evidence type="ECO:0000259" key="18">
    <source>
        <dbReference type="Pfam" id="PF05199"/>
    </source>
</evidence>
<evidence type="ECO:0000256" key="1">
    <source>
        <dbReference type="ARBA" id="ARBA00001974"/>
    </source>
</evidence>
<sequence length="600" mass="64167">MGDEVRRAGGVRADRPSPERTADVVVVGSGFGGSVAALRLAEKGYRVVVLEAGRRFEDEDFARTSWDLRRFLWAPRLRCYGIQRIHRVSDSLILAGAGVGGGSLVYGNTLYRPLPEFFADPQWSGITDWAAELAPWYDQASRMLGVTDNATTTAADVLFRRVAEHMGVADTFRLTPVGVHLGAPGVRVPDPYFGGAGPERTGCTECGACMTGCRVGAKNTLPKNYLHLAERAGARVVPMTTVERFRPTDDGGWLLDARATGSRGRGTWRARHVVLAAGTYNTQLLLHRAARRGDLPGLSPRLGHLTRTNSEALVGGTAPRVDPERPLHRGVAITSSFFPEPHTHVEPVRYAAGSNAMALLQTVLTTGGPRSTRWLKILGGYAREVARGPLRAARTLTPYRWSERTAIALVMQSLDNSLVLRLRRGALGTRLVSTQGPGEPNPTWIPSAHRTATLLAEELGGIAGGSWGDIANMPLTAHFLGGCPIGATAADGVLDPYQRVHGYPTLHVLDGAAVTANLGVNPSLTITAQAERAVSLWPNAGEPDPRPVDQAVYRRLAAVAPRSPAVPDAAPGRLWTAGPRLRSPVAPGTRPSPPAPTTRS</sequence>
<dbReference type="GO" id="GO:0016995">
    <property type="term" value="F:cholesterol oxidase activity"/>
    <property type="evidence" value="ECO:0007669"/>
    <property type="project" value="UniProtKB-EC"/>
</dbReference>
<dbReference type="EMBL" id="AXCW01000137">
    <property type="protein sequence ID" value="EYR63021.1"/>
    <property type="molecule type" value="Genomic_DNA"/>
</dbReference>
<keyword evidence="9" id="KW-0753">Steroid metabolism</keyword>
<keyword evidence="5" id="KW-0274">FAD</keyword>
<evidence type="ECO:0000256" key="16">
    <source>
        <dbReference type="SAM" id="MobiDB-lite"/>
    </source>
</evidence>
<dbReference type="Proteomes" id="UP000019753">
    <property type="component" value="Unassembled WGS sequence"/>
</dbReference>
<evidence type="ECO:0000256" key="11">
    <source>
        <dbReference type="ARBA" id="ARBA00038856"/>
    </source>
</evidence>
<name>A0A021VPE0_9CELL</name>
<evidence type="ECO:0000256" key="3">
    <source>
        <dbReference type="ARBA" id="ARBA00022548"/>
    </source>
</evidence>
<comment type="similarity">
    <text evidence="2">Belongs to the GMC oxidoreductase family.</text>
</comment>
<keyword evidence="20" id="KW-1185">Reference proteome</keyword>
<dbReference type="GO" id="GO:0004769">
    <property type="term" value="F:steroid Delta-isomerase activity"/>
    <property type="evidence" value="ECO:0007669"/>
    <property type="project" value="UniProtKB-EC"/>
</dbReference>
<evidence type="ECO:0000256" key="15">
    <source>
        <dbReference type="ARBA" id="ARBA00049778"/>
    </source>
</evidence>
<dbReference type="Pfam" id="PF05199">
    <property type="entry name" value="GMC_oxred_C"/>
    <property type="match status" value="1"/>
</dbReference>
<dbReference type="Pfam" id="PF01266">
    <property type="entry name" value="DAO"/>
    <property type="match status" value="1"/>
</dbReference>
<evidence type="ECO:0000256" key="12">
    <source>
        <dbReference type="ARBA" id="ARBA00049645"/>
    </source>
</evidence>
<feature type="compositionally biased region" description="Pro residues" evidence="16">
    <location>
        <begin position="590"/>
        <end position="600"/>
    </location>
</feature>
<keyword evidence="10" id="KW-0413">Isomerase</keyword>
<gene>
    <name evidence="19" type="ORF">N866_03630</name>
</gene>
<evidence type="ECO:0000256" key="8">
    <source>
        <dbReference type="ARBA" id="ARBA00023166"/>
    </source>
</evidence>
<dbReference type="SUPFAM" id="SSF51905">
    <property type="entry name" value="FAD/NAD(P)-binding domain"/>
    <property type="match status" value="1"/>
</dbReference>
<dbReference type="InterPro" id="IPR006076">
    <property type="entry name" value="FAD-dep_OxRdtase"/>
</dbReference>
<dbReference type="InterPro" id="IPR036188">
    <property type="entry name" value="FAD/NAD-bd_sf"/>
</dbReference>
<keyword evidence="6" id="KW-0560">Oxidoreductase</keyword>
<evidence type="ECO:0000256" key="7">
    <source>
        <dbReference type="ARBA" id="ARBA00023098"/>
    </source>
</evidence>
<evidence type="ECO:0000256" key="13">
    <source>
        <dbReference type="ARBA" id="ARBA00049723"/>
    </source>
</evidence>
<feature type="domain" description="FAD dependent oxidoreductase" evidence="17">
    <location>
        <begin position="23"/>
        <end position="312"/>
    </location>
</feature>
<dbReference type="InterPro" id="IPR052542">
    <property type="entry name" value="Cholesterol_Oxidase"/>
</dbReference>
<evidence type="ECO:0000313" key="19">
    <source>
        <dbReference type="EMBL" id="EYR63021.1"/>
    </source>
</evidence>
<keyword evidence="7" id="KW-0443">Lipid metabolism</keyword>
<evidence type="ECO:0000256" key="5">
    <source>
        <dbReference type="ARBA" id="ARBA00022827"/>
    </source>
</evidence>
<dbReference type="PANTHER" id="PTHR47470:SF1">
    <property type="entry name" value="FAD-DEPENDENT OXIDOREDUCTASE 2 FAD BINDING DOMAIN-CONTAINING PROTEIN"/>
    <property type="match status" value="1"/>
</dbReference>
<reference evidence="19 20" key="1">
    <citation type="submission" date="2014-01" db="EMBL/GenBank/DDBJ databases">
        <title>Actinotalea ferrariae CF5-4.</title>
        <authorList>
            <person name="Chen F."/>
            <person name="Li Y."/>
            <person name="Wang G."/>
        </authorList>
    </citation>
    <scope>NUCLEOTIDE SEQUENCE [LARGE SCALE GENOMIC DNA]</scope>
    <source>
        <strain evidence="19 20">CF5-4</strain>
    </source>
</reference>
<dbReference type="OrthoDB" id="517968at2"/>
<dbReference type="AlphaFoldDB" id="A0A021VPE0"/>
<keyword evidence="8" id="KW-1207">Sterol metabolism</keyword>
<keyword evidence="3" id="KW-0153">Cholesterol metabolism</keyword>
<feature type="region of interest" description="Disordered" evidence="16">
    <location>
        <begin position="562"/>
        <end position="600"/>
    </location>
</feature>
<accession>A0A021VPE0</accession>
<evidence type="ECO:0000256" key="14">
    <source>
        <dbReference type="ARBA" id="ARBA00049744"/>
    </source>
</evidence>
<proteinExistence type="inferred from homology"/>
<evidence type="ECO:0000259" key="17">
    <source>
        <dbReference type="Pfam" id="PF01266"/>
    </source>
</evidence>
<comment type="caution">
    <text evidence="19">The sequence shown here is derived from an EMBL/GenBank/DDBJ whole genome shotgun (WGS) entry which is preliminary data.</text>
</comment>
<keyword evidence="4" id="KW-0285">Flavoprotein</keyword>
<dbReference type="RefSeq" id="WP_081802609.1">
    <property type="nucleotide sequence ID" value="NZ_AXCW01000137.1"/>
</dbReference>
<dbReference type="InterPro" id="IPR007867">
    <property type="entry name" value="GMC_OxRtase_C"/>
</dbReference>
<dbReference type="PANTHER" id="PTHR47470">
    <property type="entry name" value="CHOLESTEROL OXIDASE"/>
    <property type="match status" value="1"/>
</dbReference>
<evidence type="ECO:0000256" key="2">
    <source>
        <dbReference type="ARBA" id="ARBA00010790"/>
    </source>
</evidence>
<dbReference type="EC" id="1.1.3.6" evidence="13"/>
<dbReference type="GO" id="GO:0008203">
    <property type="term" value="P:cholesterol metabolic process"/>
    <property type="evidence" value="ECO:0007669"/>
    <property type="project" value="UniProtKB-KW"/>
</dbReference>
<comment type="pathway">
    <text evidence="12">Steroid metabolism; cholesterol degradation.</text>
</comment>